<dbReference type="Proteomes" id="UP001596157">
    <property type="component" value="Unassembled WGS sequence"/>
</dbReference>
<dbReference type="Pfam" id="PF02470">
    <property type="entry name" value="MlaD"/>
    <property type="match status" value="1"/>
</dbReference>
<feature type="domain" description="Mce/MlaD" evidence="2">
    <location>
        <begin position="38"/>
        <end position="114"/>
    </location>
</feature>
<protein>
    <submittedName>
        <fullName evidence="4">MCE family protein</fullName>
    </submittedName>
</protein>
<dbReference type="InterPro" id="IPR003399">
    <property type="entry name" value="Mce/MlaD"/>
</dbReference>
<dbReference type="InterPro" id="IPR005693">
    <property type="entry name" value="Mce"/>
</dbReference>
<feature type="domain" description="Mammalian cell entry C-terminal" evidence="3">
    <location>
        <begin position="120"/>
        <end position="289"/>
    </location>
</feature>
<evidence type="ECO:0000313" key="4">
    <source>
        <dbReference type="EMBL" id="MFC5286043.1"/>
    </source>
</evidence>
<dbReference type="EMBL" id="JBHSKF010000001">
    <property type="protein sequence ID" value="MFC5286043.1"/>
    <property type="molecule type" value="Genomic_DNA"/>
</dbReference>
<reference evidence="5" key="1">
    <citation type="journal article" date="2019" name="Int. J. Syst. Evol. Microbiol.">
        <title>The Global Catalogue of Microorganisms (GCM) 10K type strain sequencing project: providing services to taxonomists for standard genome sequencing and annotation.</title>
        <authorList>
            <consortium name="The Broad Institute Genomics Platform"/>
            <consortium name="The Broad Institute Genome Sequencing Center for Infectious Disease"/>
            <person name="Wu L."/>
            <person name="Ma J."/>
        </authorList>
    </citation>
    <scope>NUCLEOTIDE SEQUENCE [LARGE SCALE GENOMIC DNA]</scope>
    <source>
        <strain evidence="5">CCUG 59778</strain>
    </source>
</reference>
<feature type="region of interest" description="Disordered" evidence="1">
    <location>
        <begin position="359"/>
        <end position="386"/>
    </location>
</feature>
<sequence length="419" mass="43814">MLTKTVRMQLVAFFVIAVVAVVYAAFRFTDLGRVFGANGYRVTMELADSGGIFTNAEVTYRGVNVGRVGELRLTREGIEVDLDIEPSAPPIPADLDAVVANRSAVGEQYVDLRPRRDGGTPLAEGSRIPEERTSVPVGTDKVIRDLDALASSVPIDDLRTVVDELDRAFAGTGDDLQALLDGTGAFTAAARAALPETIKLIEDGSVVLDTQIRNSGNIKSFAADLRLLAGQLRGSDADIRELIAAAPPAAASLSGLLRETGPGLGVLFANLLTTSNVLVTRTDGLKLALVAYPIVAVGPKTVLPGDGTAHLGLALNLFDPPPCTRGYEKTEQRAGNELKEAPTNSEAYCAEPVGSPINVRGSQNAPFGGKPVQPTPEQLDQNADRPQEQLAELAGVPGVVTQPGISAPTGLAGLLGLGR</sequence>
<keyword evidence="5" id="KW-1185">Reference proteome</keyword>
<gene>
    <name evidence="4" type="ORF">ACFPM7_03195</name>
</gene>
<evidence type="ECO:0000259" key="3">
    <source>
        <dbReference type="Pfam" id="PF11887"/>
    </source>
</evidence>
<organism evidence="4 5">
    <name type="scientific">Actinokineospora guangxiensis</name>
    <dbReference type="NCBI Taxonomy" id="1490288"/>
    <lineage>
        <taxon>Bacteria</taxon>
        <taxon>Bacillati</taxon>
        <taxon>Actinomycetota</taxon>
        <taxon>Actinomycetes</taxon>
        <taxon>Pseudonocardiales</taxon>
        <taxon>Pseudonocardiaceae</taxon>
        <taxon>Actinokineospora</taxon>
    </lineage>
</organism>
<dbReference type="PANTHER" id="PTHR33371">
    <property type="entry name" value="INTERMEMBRANE PHOSPHOLIPID TRANSPORT SYSTEM BINDING PROTEIN MLAD-RELATED"/>
    <property type="match status" value="1"/>
</dbReference>
<comment type="caution">
    <text evidence="4">The sequence shown here is derived from an EMBL/GenBank/DDBJ whole genome shotgun (WGS) entry which is preliminary data.</text>
</comment>
<proteinExistence type="predicted"/>
<evidence type="ECO:0000259" key="2">
    <source>
        <dbReference type="Pfam" id="PF02470"/>
    </source>
</evidence>
<dbReference type="InterPro" id="IPR024516">
    <property type="entry name" value="Mce_C"/>
</dbReference>
<name>A0ABW0EF67_9PSEU</name>
<dbReference type="InterPro" id="IPR052336">
    <property type="entry name" value="MlaD_Phospholipid_Transporter"/>
</dbReference>
<accession>A0ABW0EF67</accession>
<dbReference type="RefSeq" id="WP_378243533.1">
    <property type="nucleotide sequence ID" value="NZ_JBHSKF010000001.1"/>
</dbReference>
<dbReference type="NCBIfam" id="TIGR00996">
    <property type="entry name" value="Mtu_fam_mce"/>
    <property type="match status" value="1"/>
</dbReference>
<evidence type="ECO:0000313" key="5">
    <source>
        <dbReference type="Proteomes" id="UP001596157"/>
    </source>
</evidence>
<evidence type="ECO:0000256" key="1">
    <source>
        <dbReference type="SAM" id="MobiDB-lite"/>
    </source>
</evidence>
<dbReference type="Pfam" id="PF11887">
    <property type="entry name" value="Mce4_CUP1"/>
    <property type="match status" value="1"/>
</dbReference>
<dbReference type="PANTHER" id="PTHR33371:SF16">
    <property type="entry name" value="MCE-FAMILY PROTEIN MCE3F"/>
    <property type="match status" value="1"/>
</dbReference>